<feature type="binding site" evidence="8">
    <location>
        <position position="80"/>
    </location>
    <ligand>
        <name>[4Fe-4S] cluster</name>
        <dbReference type="ChEBI" id="CHEBI:49883"/>
        <label>2</label>
    </ligand>
</feature>
<dbReference type="GO" id="GO:0051539">
    <property type="term" value="F:4 iron, 4 sulfur cluster binding"/>
    <property type="evidence" value="ECO:0007669"/>
    <property type="project" value="UniProtKB-UniRule"/>
</dbReference>
<evidence type="ECO:0000256" key="2">
    <source>
        <dbReference type="ARBA" id="ARBA00022485"/>
    </source>
</evidence>
<dbReference type="NCBIfam" id="TIGR00402">
    <property type="entry name" value="napF"/>
    <property type="match status" value="1"/>
</dbReference>
<evidence type="ECO:0000256" key="1">
    <source>
        <dbReference type="ARBA" id="ARBA00022448"/>
    </source>
</evidence>
<dbReference type="PROSITE" id="PS51379">
    <property type="entry name" value="4FE4S_FER_2"/>
    <property type="match status" value="2"/>
</dbReference>
<evidence type="ECO:0000256" key="7">
    <source>
        <dbReference type="ARBA" id="ARBA00023014"/>
    </source>
</evidence>
<feature type="binding site" evidence="8">
    <location>
        <position position="48"/>
    </location>
    <ligand>
        <name>[4Fe-4S] cluster</name>
        <dbReference type="ChEBI" id="CHEBI:49883"/>
        <label>1</label>
    </ligand>
</feature>
<evidence type="ECO:0000256" key="3">
    <source>
        <dbReference type="ARBA" id="ARBA00022723"/>
    </source>
</evidence>
<dbReference type="PANTHER" id="PTHR43687">
    <property type="entry name" value="ADENYLYLSULFATE REDUCTASE, BETA SUBUNIT"/>
    <property type="match status" value="1"/>
</dbReference>
<feature type="binding site" evidence="8">
    <location>
        <position position="84"/>
    </location>
    <ligand>
        <name>[4Fe-4S] cluster</name>
        <dbReference type="ChEBI" id="CHEBI:49883"/>
        <label>2</label>
    </ligand>
</feature>
<dbReference type="InterPro" id="IPR017896">
    <property type="entry name" value="4Fe4S_Fe-S-bd"/>
</dbReference>
<feature type="binding site" evidence="8">
    <location>
        <position position="152"/>
    </location>
    <ligand>
        <name>[4Fe-4S] cluster</name>
        <dbReference type="ChEBI" id="CHEBI:49883"/>
        <label>3</label>
    </ligand>
</feature>
<feature type="binding site" evidence="8">
    <location>
        <position position="45"/>
    </location>
    <ligand>
        <name>[4Fe-4S] cluster</name>
        <dbReference type="ChEBI" id="CHEBI:49883"/>
        <label>1</label>
    </ligand>
</feature>
<sequence>MSQERSMTTLSRRHLLRGHWRHAVAERRPPWALEESAFVAGCSRCHACITQCESGVLVVGQGGFPTLDFSRAECTFCRRCADACPQPLFHPADQRPWRLHVEIQAHCLAQRGIECRSCQDGCEPRAIIFIPRPGSVAALRLAPERCSGCGACIAACPVDALRMVESATPSEVKEA</sequence>
<evidence type="ECO:0000313" key="10">
    <source>
        <dbReference type="EMBL" id="PEH73270.1"/>
    </source>
</evidence>
<protein>
    <recommendedName>
        <fullName evidence="8">Ferredoxin-type protein NapF</fullName>
    </recommendedName>
</protein>
<dbReference type="AlphaFoldDB" id="A0A2A7U4K9"/>
<comment type="similarity">
    <text evidence="8">Belongs to the NapF family.</text>
</comment>
<dbReference type="CDD" id="cd10564">
    <property type="entry name" value="NapF_like"/>
    <property type="match status" value="1"/>
</dbReference>
<comment type="caution">
    <text evidence="10">The sequence shown here is derived from an EMBL/GenBank/DDBJ whole genome shotgun (WGS) entry which is preliminary data.</text>
</comment>
<evidence type="ECO:0000256" key="6">
    <source>
        <dbReference type="ARBA" id="ARBA00023004"/>
    </source>
</evidence>
<proteinExistence type="inferred from homology"/>
<feature type="domain" description="4Fe-4S ferredoxin-type" evidence="9">
    <location>
        <begin position="137"/>
        <end position="166"/>
    </location>
</feature>
<feature type="binding site" evidence="8">
    <location>
        <position position="77"/>
    </location>
    <ligand>
        <name>[4Fe-4S] cluster</name>
        <dbReference type="ChEBI" id="CHEBI:49883"/>
        <label>2</label>
    </ligand>
</feature>
<feature type="binding site" evidence="8">
    <location>
        <position position="156"/>
    </location>
    <ligand>
        <name>[4Fe-4S] cluster</name>
        <dbReference type="ChEBI" id="CHEBI:49883"/>
        <label>3</label>
    </ligand>
</feature>
<comment type="subunit">
    <text evidence="8">Interacts with the cytoplasmic NapA precursor.</text>
</comment>
<dbReference type="Pfam" id="PF12838">
    <property type="entry name" value="Fer4_7"/>
    <property type="match status" value="1"/>
</dbReference>
<keyword evidence="8" id="KW-0963">Cytoplasm</keyword>
<dbReference type="Proteomes" id="UP000219788">
    <property type="component" value="Unassembled WGS sequence"/>
</dbReference>
<keyword evidence="7 8" id="KW-0411">Iron-sulfur</keyword>
<gene>
    <name evidence="8 10" type="primary">napF</name>
    <name evidence="10" type="ORF">CRM76_15740</name>
</gene>
<dbReference type="EMBL" id="PDDV01000013">
    <property type="protein sequence ID" value="PEH73270.1"/>
    <property type="molecule type" value="Genomic_DNA"/>
</dbReference>
<comment type="subcellular location">
    <subcellularLocation>
        <location evidence="8">Cytoplasm</location>
    </subcellularLocation>
</comment>
<dbReference type="InterPro" id="IPR004496">
    <property type="entry name" value="NapF"/>
</dbReference>
<organism evidence="10 11">
    <name type="scientific">Edwardsiella tarda</name>
    <dbReference type="NCBI Taxonomy" id="636"/>
    <lineage>
        <taxon>Bacteria</taxon>
        <taxon>Pseudomonadati</taxon>
        <taxon>Pseudomonadota</taxon>
        <taxon>Gammaproteobacteria</taxon>
        <taxon>Enterobacterales</taxon>
        <taxon>Hafniaceae</taxon>
        <taxon>Edwardsiella</taxon>
    </lineage>
</organism>
<dbReference type="PANTHER" id="PTHR43687:SF6">
    <property type="entry name" value="L-ASPARTATE SEMIALDEHYDE SULFURTRANSFERASE IRON-SULFUR SUBUNIT"/>
    <property type="match status" value="1"/>
</dbReference>
<dbReference type="STRING" id="636.AAW15_11095"/>
<feature type="binding site" evidence="8">
    <location>
        <position position="42"/>
    </location>
    <ligand>
        <name>[4Fe-4S] cluster</name>
        <dbReference type="ChEBI" id="CHEBI:49883"/>
        <label>1</label>
    </ligand>
</feature>
<feature type="binding site" evidence="8">
    <location>
        <position position="52"/>
    </location>
    <ligand>
        <name>[4Fe-4S] cluster</name>
        <dbReference type="ChEBI" id="CHEBI:49883"/>
        <label>1</label>
    </ligand>
</feature>
<keyword evidence="4 8" id="KW-0677">Repeat</keyword>
<accession>A0A2A7U4K9</accession>
<dbReference type="PROSITE" id="PS00198">
    <property type="entry name" value="4FE4S_FER_1"/>
    <property type="match status" value="1"/>
</dbReference>
<feature type="binding site" evidence="8">
    <location>
        <position position="149"/>
    </location>
    <ligand>
        <name>[4Fe-4S] cluster</name>
        <dbReference type="ChEBI" id="CHEBI:49883"/>
        <label>3</label>
    </ligand>
</feature>
<keyword evidence="5" id="KW-0249">Electron transport</keyword>
<dbReference type="SUPFAM" id="SSF54862">
    <property type="entry name" value="4Fe-4S ferredoxins"/>
    <property type="match status" value="1"/>
</dbReference>
<keyword evidence="2 8" id="KW-0004">4Fe-4S</keyword>
<feature type="domain" description="4Fe-4S ferredoxin-type" evidence="9">
    <location>
        <begin position="63"/>
        <end position="94"/>
    </location>
</feature>
<dbReference type="InterPro" id="IPR017900">
    <property type="entry name" value="4Fe4S_Fe_S_CS"/>
</dbReference>
<dbReference type="HAMAP" id="MF_02201">
    <property type="entry name" value="NapF"/>
    <property type="match status" value="1"/>
</dbReference>
<dbReference type="Pfam" id="PF13187">
    <property type="entry name" value="Fer4_9"/>
    <property type="match status" value="1"/>
</dbReference>
<dbReference type="GO" id="GO:0005737">
    <property type="term" value="C:cytoplasm"/>
    <property type="evidence" value="ECO:0007669"/>
    <property type="project" value="UniProtKB-SubCell"/>
</dbReference>
<dbReference type="GO" id="GO:0046872">
    <property type="term" value="F:metal ion binding"/>
    <property type="evidence" value="ECO:0007669"/>
    <property type="project" value="UniProtKB-KW"/>
</dbReference>
<evidence type="ECO:0000259" key="9">
    <source>
        <dbReference type="PROSITE" id="PS51379"/>
    </source>
</evidence>
<dbReference type="Gene3D" id="3.30.70.20">
    <property type="match status" value="2"/>
</dbReference>
<reference evidence="11" key="1">
    <citation type="submission" date="2017-09" db="EMBL/GenBank/DDBJ databases">
        <title>FDA dAtabase for Regulatory Grade micrObial Sequences (FDA-ARGOS): Supporting development and validation of Infectious Disease Dx tests.</title>
        <authorList>
            <person name="Goldberg B."/>
            <person name="Campos J."/>
            <person name="Tallon L."/>
            <person name="Sadzewicz L."/>
            <person name="Ott S."/>
            <person name="Zhao X."/>
            <person name="Nagaraj S."/>
            <person name="Vavikolanu K."/>
            <person name="Aluvathingal J."/>
            <person name="Nadendla S."/>
            <person name="Geyer C."/>
            <person name="Sichtig H."/>
        </authorList>
    </citation>
    <scope>NUCLEOTIDE SEQUENCE [LARGE SCALE GENOMIC DNA]</scope>
    <source>
        <strain evidence="11">FDAARGOS_370</strain>
    </source>
</reference>
<dbReference type="InterPro" id="IPR050572">
    <property type="entry name" value="Fe-S_Ferredoxin"/>
</dbReference>
<evidence type="ECO:0000256" key="5">
    <source>
        <dbReference type="ARBA" id="ARBA00022982"/>
    </source>
</evidence>
<comment type="cofactor">
    <cofactor evidence="8">
        <name>[4Fe-4S] cluster</name>
        <dbReference type="ChEBI" id="CHEBI:49883"/>
    </cofactor>
</comment>
<comment type="function">
    <text evidence="8">Could be involved in the maturation of NapA, the catalytic subunit of the periplasmic nitrate reductase, before its export into the periplasm.</text>
</comment>
<name>A0A2A7U4K9_EDWTA</name>
<keyword evidence="3 8" id="KW-0479">Metal-binding</keyword>
<feature type="binding site" evidence="8">
    <location>
        <position position="74"/>
    </location>
    <ligand>
        <name>[4Fe-4S] cluster</name>
        <dbReference type="ChEBI" id="CHEBI:49883"/>
        <label>2</label>
    </ligand>
</feature>
<evidence type="ECO:0000256" key="8">
    <source>
        <dbReference type="HAMAP-Rule" id="MF_02201"/>
    </source>
</evidence>
<keyword evidence="6 8" id="KW-0408">Iron</keyword>
<evidence type="ECO:0000313" key="11">
    <source>
        <dbReference type="Proteomes" id="UP000219788"/>
    </source>
</evidence>
<keyword evidence="1" id="KW-0813">Transport</keyword>
<evidence type="ECO:0000256" key="4">
    <source>
        <dbReference type="ARBA" id="ARBA00022737"/>
    </source>
</evidence>
<feature type="binding site" evidence="8">
    <location>
        <position position="146"/>
    </location>
    <ligand>
        <name>[4Fe-4S] cluster</name>
        <dbReference type="ChEBI" id="CHEBI:49883"/>
        <label>3</label>
    </ligand>
</feature>